<keyword evidence="3 6" id="KW-0812">Transmembrane</keyword>
<feature type="transmembrane region" description="Helical" evidence="6">
    <location>
        <begin position="261"/>
        <end position="281"/>
    </location>
</feature>
<protein>
    <submittedName>
        <fullName evidence="8">MFS family arabinose efflux permease</fullName>
    </submittedName>
</protein>
<dbReference type="Gene3D" id="1.20.1250.20">
    <property type="entry name" value="MFS general substrate transporter like domains"/>
    <property type="match status" value="1"/>
</dbReference>
<dbReference type="PANTHER" id="PTHR43124:SF10">
    <property type="entry name" value="PURINE EFFLUX PUMP PBUE"/>
    <property type="match status" value="1"/>
</dbReference>
<dbReference type="CDD" id="cd17324">
    <property type="entry name" value="MFS_NepI_like"/>
    <property type="match status" value="1"/>
</dbReference>
<evidence type="ECO:0000259" key="7">
    <source>
        <dbReference type="PROSITE" id="PS50850"/>
    </source>
</evidence>
<feature type="transmembrane region" description="Helical" evidence="6">
    <location>
        <begin position="354"/>
        <end position="375"/>
    </location>
</feature>
<evidence type="ECO:0000313" key="8">
    <source>
        <dbReference type="EMBL" id="MBG6106222.1"/>
    </source>
</evidence>
<keyword evidence="2" id="KW-1003">Cell membrane</keyword>
<dbReference type="InterPro" id="IPR050189">
    <property type="entry name" value="MFS_Efflux_Transporters"/>
</dbReference>
<feature type="transmembrane region" description="Helical" evidence="6">
    <location>
        <begin position="319"/>
        <end position="342"/>
    </location>
</feature>
<comment type="caution">
    <text evidence="8">The sequence shown here is derived from an EMBL/GenBank/DDBJ whole genome shotgun (WGS) entry which is preliminary data.</text>
</comment>
<feature type="transmembrane region" description="Helical" evidence="6">
    <location>
        <begin position="200"/>
        <end position="221"/>
    </location>
</feature>
<dbReference type="InterPro" id="IPR011701">
    <property type="entry name" value="MFS"/>
</dbReference>
<dbReference type="SUPFAM" id="SSF103473">
    <property type="entry name" value="MFS general substrate transporter"/>
    <property type="match status" value="1"/>
</dbReference>
<name>A0ABS0KC46_9ACTN</name>
<sequence>MRRVYLLALGSFAIGTDTFVTAGVLPAISGDLHVSVAAAGQLVTIFAVAFAVFAPLAAALLAGVPRRTLLLAALGLFAAANLLSALAPDFTVLLLTRVLAAAGAAAYTPTAAAGAAALVEPERRGRALAVVLGGITAATVLGVPITAYVGMQLAWRATFLVVAGLAVLALVALAVVLPAVPAPPPAGLRARLAVLAHPQVLLAILTTVLYYVGGFVVYTYLAPALSGGTAVTAAALAGFLLVFGVAGLIGNALGGRLTDRAGAAPVLLGGLAVFAAALLLFPAAIGSVAGTTVVLAVWGVSAWALTVPQQHRLMAFAPGAPAVAIGLNSSATFLGIGLSGLVGGVALDTIAAPSLGYLGGALVVAALGVAALQTVTSRRVAVRAAPMRA</sequence>
<evidence type="ECO:0000313" key="9">
    <source>
        <dbReference type="Proteomes" id="UP000631791"/>
    </source>
</evidence>
<evidence type="ECO:0000256" key="3">
    <source>
        <dbReference type="ARBA" id="ARBA00022692"/>
    </source>
</evidence>
<dbReference type="Pfam" id="PF07690">
    <property type="entry name" value="MFS_1"/>
    <property type="match status" value="1"/>
</dbReference>
<dbReference type="EMBL" id="JADOTY010000001">
    <property type="protein sequence ID" value="MBG6106222.1"/>
    <property type="molecule type" value="Genomic_DNA"/>
</dbReference>
<dbReference type="InterPro" id="IPR020846">
    <property type="entry name" value="MFS_dom"/>
</dbReference>
<reference evidence="8 9" key="1">
    <citation type="submission" date="2020-11" db="EMBL/GenBank/DDBJ databases">
        <title>Sequencing the genomes of 1000 actinobacteria strains.</title>
        <authorList>
            <person name="Klenk H.-P."/>
        </authorList>
    </citation>
    <scope>NUCLEOTIDE SEQUENCE [LARGE SCALE GENOMIC DNA]</scope>
    <source>
        <strain evidence="8 9">DSM 101695</strain>
    </source>
</reference>
<dbReference type="InterPro" id="IPR036259">
    <property type="entry name" value="MFS_trans_sf"/>
</dbReference>
<keyword evidence="9" id="KW-1185">Reference proteome</keyword>
<feature type="transmembrane region" description="Helical" evidence="6">
    <location>
        <begin position="38"/>
        <end position="62"/>
    </location>
</feature>
<feature type="transmembrane region" description="Helical" evidence="6">
    <location>
        <begin position="128"/>
        <end position="151"/>
    </location>
</feature>
<keyword evidence="5 6" id="KW-0472">Membrane</keyword>
<proteinExistence type="predicted"/>
<evidence type="ECO:0000256" key="2">
    <source>
        <dbReference type="ARBA" id="ARBA00022475"/>
    </source>
</evidence>
<evidence type="ECO:0000256" key="1">
    <source>
        <dbReference type="ARBA" id="ARBA00004651"/>
    </source>
</evidence>
<feature type="transmembrane region" description="Helical" evidence="6">
    <location>
        <begin position="99"/>
        <end position="119"/>
    </location>
</feature>
<dbReference type="PANTHER" id="PTHR43124">
    <property type="entry name" value="PURINE EFFLUX PUMP PBUE"/>
    <property type="match status" value="1"/>
</dbReference>
<feature type="transmembrane region" description="Helical" evidence="6">
    <location>
        <begin position="157"/>
        <end position="180"/>
    </location>
</feature>
<organism evidence="8 9">
    <name type="scientific">Micromonospora vinacea</name>
    <dbReference type="NCBI Taxonomy" id="709878"/>
    <lineage>
        <taxon>Bacteria</taxon>
        <taxon>Bacillati</taxon>
        <taxon>Actinomycetota</taxon>
        <taxon>Actinomycetes</taxon>
        <taxon>Micromonosporales</taxon>
        <taxon>Micromonosporaceae</taxon>
        <taxon>Micromonospora</taxon>
    </lineage>
</organism>
<comment type="subcellular location">
    <subcellularLocation>
        <location evidence="1">Cell membrane</location>
        <topology evidence="1">Multi-pass membrane protein</topology>
    </subcellularLocation>
</comment>
<accession>A0ABS0KC46</accession>
<dbReference type="RefSeq" id="WP_196924398.1">
    <property type="nucleotide sequence ID" value="NZ_JADOTY010000001.1"/>
</dbReference>
<evidence type="ECO:0000256" key="6">
    <source>
        <dbReference type="SAM" id="Phobius"/>
    </source>
</evidence>
<dbReference type="PROSITE" id="PS50850">
    <property type="entry name" value="MFS"/>
    <property type="match status" value="1"/>
</dbReference>
<feature type="domain" description="Major facilitator superfamily (MFS) profile" evidence="7">
    <location>
        <begin position="3"/>
        <end position="377"/>
    </location>
</feature>
<keyword evidence="4 6" id="KW-1133">Transmembrane helix</keyword>
<feature type="transmembrane region" description="Helical" evidence="6">
    <location>
        <begin position="69"/>
        <end position="87"/>
    </location>
</feature>
<evidence type="ECO:0000256" key="5">
    <source>
        <dbReference type="ARBA" id="ARBA00023136"/>
    </source>
</evidence>
<gene>
    <name evidence="8" type="ORF">IW249_006636</name>
</gene>
<dbReference type="Proteomes" id="UP000631791">
    <property type="component" value="Unassembled WGS sequence"/>
</dbReference>
<feature type="transmembrane region" description="Helical" evidence="6">
    <location>
        <begin position="287"/>
        <end position="307"/>
    </location>
</feature>
<feature type="transmembrane region" description="Helical" evidence="6">
    <location>
        <begin position="227"/>
        <end position="249"/>
    </location>
</feature>
<evidence type="ECO:0000256" key="4">
    <source>
        <dbReference type="ARBA" id="ARBA00022989"/>
    </source>
</evidence>